<dbReference type="EMBL" id="JACWFH010000007">
    <property type="protein sequence ID" value="MBY0096041.1"/>
    <property type="molecule type" value="Genomic_DNA"/>
</dbReference>
<reference evidence="2 3" key="1">
    <citation type="submission" date="2020-07" db="EMBL/GenBank/DDBJ databases">
        <title>Fungal Genomes of the International Space Station.</title>
        <authorList>
            <person name="Seuylemezian A."/>
            <person name="Singh N.K."/>
            <person name="Wood J."/>
            <person name="Venkateswaran K."/>
        </authorList>
    </citation>
    <scope>NUCLEOTIDE SEQUENCE [LARGE SCALE GENOMIC DNA]</scope>
    <source>
        <strain evidence="2 3">PL-B2</strain>
    </source>
</reference>
<proteinExistence type="predicted"/>
<evidence type="ECO:0000259" key="1">
    <source>
        <dbReference type="PROSITE" id="PS51819"/>
    </source>
</evidence>
<protein>
    <submittedName>
        <fullName evidence="2">VOC family protein</fullName>
    </submittedName>
</protein>
<dbReference type="InterPro" id="IPR029068">
    <property type="entry name" value="Glyas_Bleomycin-R_OHBP_Dase"/>
</dbReference>
<evidence type="ECO:0000313" key="2">
    <source>
        <dbReference type="EMBL" id="MBY0096041.1"/>
    </source>
</evidence>
<dbReference type="PROSITE" id="PS51819">
    <property type="entry name" value="VOC"/>
    <property type="match status" value="1"/>
</dbReference>
<feature type="domain" description="VOC" evidence="1">
    <location>
        <begin position="2"/>
        <end position="116"/>
    </location>
</feature>
<dbReference type="InterPro" id="IPR037523">
    <property type="entry name" value="VOC_core"/>
</dbReference>
<dbReference type="RefSeq" id="WP_221871555.1">
    <property type="nucleotide sequence ID" value="NZ_JACWFH010000007.1"/>
</dbReference>
<comment type="caution">
    <text evidence="2">The sequence shown here is derived from an EMBL/GenBank/DDBJ whole genome shotgun (WGS) entry which is preliminary data.</text>
</comment>
<evidence type="ECO:0000313" key="3">
    <source>
        <dbReference type="Proteomes" id="UP000769780"/>
    </source>
</evidence>
<dbReference type="PANTHER" id="PTHR36113">
    <property type="entry name" value="LYASE, PUTATIVE-RELATED-RELATED"/>
    <property type="match status" value="1"/>
</dbReference>
<accession>A0ABS7K1D9</accession>
<dbReference type="InterPro" id="IPR051332">
    <property type="entry name" value="Fosfomycin_Res_Enzymes"/>
</dbReference>
<dbReference type="InterPro" id="IPR004360">
    <property type="entry name" value="Glyas_Fos-R_dOase_dom"/>
</dbReference>
<name>A0ABS7K1D9_9BACI</name>
<gene>
    <name evidence="2" type="ORF">H0185_04380</name>
</gene>
<dbReference type="PANTHER" id="PTHR36113:SF1">
    <property type="entry name" value="GLYOXALASE_BLEOMYCIN RESISTANCE PROTEIN_DIOXYGENASE"/>
    <property type="match status" value="1"/>
</dbReference>
<dbReference type="Pfam" id="PF00903">
    <property type="entry name" value="Glyoxalase"/>
    <property type="match status" value="1"/>
</dbReference>
<keyword evidence="3" id="KW-1185">Reference proteome</keyword>
<dbReference type="Gene3D" id="3.10.180.10">
    <property type="entry name" value="2,3-Dihydroxybiphenyl 1,2-Dioxygenase, domain 1"/>
    <property type="match status" value="1"/>
</dbReference>
<sequence>MRIHHYGIEVNDLEISREFYQKMFQLNQESVVEFQGEDLIFLSSNTFCLELIPQKQKRNPEQTTHLCFEVKDIKQMITRFNGHGFEVLEGPYILSNGWQTVFFEGPDHEILEFLEMSGEV</sequence>
<dbReference type="SUPFAM" id="SSF54593">
    <property type="entry name" value="Glyoxalase/Bleomycin resistance protein/Dihydroxybiphenyl dioxygenase"/>
    <property type="match status" value="1"/>
</dbReference>
<organism evidence="2 3">
    <name type="scientific">Mesobacillus maritimus</name>
    <dbReference type="NCBI Taxonomy" id="1643336"/>
    <lineage>
        <taxon>Bacteria</taxon>
        <taxon>Bacillati</taxon>
        <taxon>Bacillota</taxon>
        <taxon>Bacilli</taxon>
        <taxon>Bacillales</taxon>
        <taxon>Bacillaceae</taxon>
        <taxon>Mesobacillus</taxon>
    </lineage>
</organism>
<dbReference type="Proteomes" id="UP000769780">
    <property type="component" value="Unassembled WGS sequence"/>
</dbReference>